<evidence type="ECO:0008006" key="5">
    <source>
        <dbReference type="Google" id="ProtNLM"/>
    </source>
</evidence>
<evidence type="ECO:0000256" key="1">
    <source>
        <dbReference type="SAM" id="MobiDB-lite"/>
    </source>
</evidence>
<dbReference type="EMBL" id="JAXQNN010000002">
    <property type="protein sequence ID" value="MDZ5712042.1"/>
    <property type="molecule type" value="Genomic_DNA"/>
</dbReference>
<feature type="compositionally biased region" description="Polar residues" evidence="1">
    <location>
        <begin position="69"/>
        <end position="80"/>
    </location>
</feature>
<feature type="compositionally biased region" description="Acidic residues" evidence="1">
    <location>
        <begin position="122"/>
        <end position="147"/>
    </location>
</feature>
<accession>A0ABU5KLA1</accession>
<evidence type="ECO:0000313" key="4">
    <source>
        <dbReference type="Proteomes" id="UP001292084"/>
    </source>
</evidence>
<feature type="transmembrane region" description="Helical" evidence="2">
    <location>
        <begin position="44"/>
        <end position="67"/>
    </location>
</feature>
<sequence length="420" mass="47017">MTKQKWTDQEIEKQLKNMPVIKNRLQPEDIYQHVKLRQRKVKPFPWMPAAAGTAAAALMIILGPGLFNQDTPSEEQSASDTALPFTEESTEDSSVEDLPVEESAEESTESQNTEVFEPAERESEETAETSEAAAEEEQEPANEEEAELQTVTIDDGEGILFREDLGGNQYFEAGLVTNDAYVIPFTIVVPGSDENQSALALYEQWADKIDEASFGFVDYHPVSQSMVEEDNMLTGMINSLEEKTDGASPTILIDVLTETFGSDYSQFRIINENNETAEVGEFGQVESFPLNKDNKGFYLYENEDGSYYYAKSYDQYNSVGEALTAIEEQVPNDQYESPVPENVDVNYELSDTEMTISFEGELSELTREERKQLIESILLTAESFSINAVRFEGLEDGFLEGYNFNEPVSVPIGGNIAYLQ</sequence>
<reference evidence="3 4" key="1">
    <citation type="submission" date="2023-12" db="EMBL/GenBank/DDBJ databases">
        <title>Jeotgalibacillus haloalkaliphilus sp. nov., a novel salt-tolerant bacteria, isolated from the estuary of the Fenhe River into the Yellow River.</title>
        <authorList>
            <person name="Li Y."/>
        </authorList>
    </citation>
    <scope>NUCLEOTIDE SEQUENCE [LARGE SCALE GENOMIC DNA]</scope>
    <source>
        <strain evidence="3 4">HH7-29</strain>
    </source>
</reference>
<proteinExistence type="predicted"/>
<protein>
    <recommendedName>
        <fullName evidence="5">Sigma-X negative effector</fullName>
    </recommendedName>
</protein>
<dbReference type="RefSeq" id="WP_322421036.1">
    <property type="nucleotide sequence ID" value="NZ_JAXQNN010000002.1"/>
</dbReference>
<evidence type="ECO:0000256" key="2">
    <source>
        <dbReference type="SAM" id="Phobius"/>
    </source>
</evidence>
<keyword evidence="4" id="KW-1185">Reference proteome</keyword>
<feature type="compositionally biased region" description="Acidic residues" evidence="1">
    <location>
        <begin position="88"/>
        <end position="108"/>
    </location>
</feature>
<gene>
    <name evidence="3" type="ORF">UFB30_07365</name>
</gene>
<feature type="region of interest" description="Disordered" evidence="1">
    <location>
        <begin position="69"/>
        <end position="151"/>
    </location>
</feature>
<keyword evidence="2" id="KW-1133">Transmembrane helix</keyword>
<keyword evidence="2" id="KW-0472">Membrane</keyword>
<keyword evidence="2" id="KW-0812">Transmembrane</keyword>
<evidence type="ECO:0000313" key="3">
    <source>
        <dbReference type="EMBL" id="MDZ5712042.1"/>
    </source>
</evidence>
<organism evidence="3 4">
    <name type="scientific">Jeotgalibacillus haloalkalitolerans</name>
    <dbReference type="NCBI Taxonomy" id="3104292"/>
    <lineage>
        <taxon>Bacteria</taxon>
        <taxon>Bacillati</taxon>
        <taxon>Bacillota</taxon>
        <taxon>Bacilli</taxon>
        <taxon>Bacillales</taxon>
        <taxon>Caryophanaceae</taxon>
        <taxon>Jeotgalibacillus</taxon>
    </lineage>
</organism>
<name>A0ABU5KLA1_9BACL</name>
<comment type="caution">
    <text evidence="3">The sequence shown here is derived from an EMBL/GenBank/DDBJ whole genome shotgun (WGS) entry which is preliminary data.</text>
</comment>
<dbReference type="Proteomes" id="UP001292084">
    <property type="component" value="Unassembled WGS sequence"/>
</dbReference>